<evidence type="ECO:0000313" key="11">
    <source>
        <dbReference type="Proteomes" id="UP000824145"/>
    </source>
</evidence>
<reference evidence="10" key="2">
    <citation type="journal article" date="2021" name="PeerJ">
        <title>Extensive microbial diversity within the chicken gut microbiome revealed by metagenomics and culture.</title>
        <authorList>
            <person name="Gilroy R."/>
            <person name="Ravi A."/>
            <person name="Getino M."/>
            <person name="Pursley I."/>
            <person name="Horton D.L."/>
            <person name="Alikhan N.F."/>
            <person name="Baker D."/>
            <person name="Gharbi K."/>
            <person name="Hall N."/>
            <person name="Watson M."/>
            <person name="Adriaenssens E.M."/>
            <person name="Foster-Nyarko E."/>
            <person name="Jarju S."/>
            <person name="Secka A."/>
            <person name="Antonio M."/>
            <person name="Oren A."/>
            <person name="Chaudhuri R.R."/>
            <person name="La Ragione R."/>
            <person name="Hildebrand F."/>
            <person name="Pallen M.J."/>
        </authorList>
    </citation>
    <scope>NUCLEOTIDE SEQUENCE</scope>
    <source>
        <strain evidence="10">9366</strain>
    </source>
</reference>
<keyword evidence="8" id="KW-0472">Membrane</keyword>
<dbReference type="GO" id="GO:0043190">
    <property type="term" value="C:ATP-binding cassette (ABC) transporter complex"/>
    <property type="evidence" value="ECO:0007669"/>
    <property type="project" value="TreeGrafter"/>
</dbReference>
<sequence>MTAIKVDNVYYAYETNEGEESRFAVNGVSLEIEEGSFVAVAGHNGSGKSTLARLFNGLLLPDKGSVTVFGTDTKDEKNIYKVRSSVGMVFQNPDNQMVASVVEDDIAFGPENLGLPREEIIRRVDKALEQVGMSEYRKSTPFRMSGGQKQRLAIAGVLAIRPKVLVLDESTAMLDPKGRREVMDVIHALNKQENMTVVHITHYMEEVLEADRVIVMDEGKIALDDAPRAVFARGEELKKYKLAPPAVTLIAHALARHGADIPCGITGEEELEEAICRSLSKI</sequence>
<evidence type="ECO:0000256" key="6">
    <source>
        <dbReference type="ARBA" id="ARBA00022840"/>
    </source>
</evidence>
<evidence type="ECO:0000256" key="8">
    <source>
        <dbReference type="ARBA" id="ARBA00023136"/>
    </source>
</evidence>
<dbReference type="AlphaFoldDB" id="A0A9D1MME5"/>
<evidence type="ECO:0000259" key="9">
    <source>
        <dbReference type="PROSITE" id="PS50893"/>
    </source>
</evidence>
<dbReference type="InterPro" id="IPR003439">
    <property type="entry name" value="ABC_transporter-like_ATP-bd"/>
</dbReference>
<dbReference type="Gene3D" id="3.40.50.300">
    <property type="entry name" value="P-loop containing nucleotide triphosphate hydrolases"/>
    <property type="match status" value="1"/>
</dbReference>
<keyword evidence="4" id="KW-1003">Cell membrane</keyword>
<keyword evidence="6" id="KW-0067">ATP-binding</keyword>
<feature type="domain" description="ABC transporter" evidence="9">
    <location>
        <begin position="4"/>
        <end position="243"/>
    </location>
</feature>
<dbReference type="GO" id="GO:0005524">
    <property type="term" value="F:ATP binding"/>
    <property type="evidence" value="ECO:0007669"/>
    <property type="project" value="UniProtKB-KW"/>
</dbReference>
<dbReference type="GO" id="GO:0016887">
    <property type="term" value="F:ATP hydrolysis activity"/>
    <property type="evidence" value="ECO:0007669"/>
    <property type="project" value="InterPro"/>
</dbReference>
<dbReference type="InterPro" id="IPR050095">
    <property type="entry name" value="ECF_ABC_transporter_ATP-bd"/>
</dbReference>
<dbReference type="GO" id="GO:0042626">
    <property type="term" value="F:ATPase-coupled transmembrane transporter activity"/>
    <property type="evidence" value="ECO:0007669"/>
    <property type="project" value="TreeGrafter"/>
</dbReference>
<dbReference type="InterPro" id="IPR015856">
    <property type="entry name" value="ABC_transpr_CbiO/EcfA_su"/>
</dbReference>
<dbReference type="InterPro" id="IPR017871">
    <property type="entry name" value="ABC_transporter-like_CS"/>
</dbReference>
<reference evidence="10" key="1">
    <citation type="submission" date="2020-10" db="EMBL/GenBank/DDBJ databases">
        <authorList>
            <person name="Gilroy R."/>
        </authorList>
    </citation>
    <scope>NUCLEOTIDE SEQUENCE</scope>
    <source>
        <strain evidence="10">9366</strain>
    </source>
</reference>
<dbReference type="InterPro" id="IPR030947">
    <property type="entry name" value="EcfA_1"/>
</dbReference>
<evidence type="ECO:0000256" key="5">
    <source>
        <dbReference type="ARBA" id="ARBA00022741"/>
    </source>
</evidence>
<dbReference type="PANTHER" id="PTHR43553:SF24">
    <property type="entry name" value="ENERGY-COUPLING FACTOR TRANSPORTER ATP-BINDING PROTEIN ECFA1"/>
    <property type="match status" value="1"/>
</dbReference>
<evidence type="ECO:0000256" key="3">
    <source>
        <dbReference type="ARBA" id="ARBA00022448"/>
    </source>
</evidence>
<dbReference type="NCBIfam" id="TIGR04520">
    <property type="entry name" value="ECF_ATPase_1"/>
    <property type="match status" value="1"/>
</dbReference>
<dbReference type="CDD" id="cd03225">
    <property type="entry name" value="ABC_cobalt_CbiO_domain1"/>
    <property type="match status" value="1"/>
</dbReference>
<dbReference type="Pfam" id="PF00005">
    <property type="entry name" value="ABC_tran"/>
    <property type="match status" value="1"/>
</dbReference>
<dbReference type="SMART" id="SM00382">
    <property type="entry name" value="AAA"/>
    <property type="match status" value="1"/>
</dbReference>
<organism evidence="10 11">
    <name type="scientific">Candidatus Caccalectryoclostridium excrementigallinarum</name>
    <dbReference type="NCBI Taxonomy" id="2840710"/>
    <lineage>
        <taxon>Bacteria</taxon>
        <taxon>Bacillati</taxon>
        <taxon>Bacillota</taxon>
        <taxon>Clostridia</taxon>
        <taxon>Christensenellales</taxon>
        <taxon>Christensenellaceae</taxon>
        <taxon>Christensenellaceae incertae sedis</taxon>
        <taxon>Candidatus Caccalectryoclostridium</taxon>
    </lineage>
</organism>
<name>A0A9D1MME5_9FIRM</name>
<comment type="subcellular location">
    <subcellularLocation>
        <location evidence="1">Cell membrane</location>
        <topology evidence="1">Peripheral membrane protein</topology>
    </subcellularLocation>
</comment>
<dbReference type="SUPFAM" id="SSF52540">
    <property type="entry name" value="P-loop containing nucleoside triphosphate hydrolases"/>
    <property type="match status" value="1"/>
</dbReference>
<evidence type="ECO:0000256" key="7">
    <source>
        <dbReference type="ARBA" id="ARBA00022967"/>
    </source>
</evidence>
<accession>A0A9D1MME5</accession>
<evidence type="ECO:0000256" key="4">
    <source>
        <dbReference type="ARBA" id="ARBA00022475"/>
    </source>
</evidence>
<evidence type="ECO:0000256" key="2">
    <source>
        <dbReference type="ARBA" id="ARBA00005417"/>
    </source>
</evidence>
<dbReference type="InterPro" id="IPR027417">
    <property type="entry name" value="P-loop_NTPase"/>
</dbReference>
<dbReference type="InterPro" id="IPR003593">
    <property type="entry name" value="AAA+_ATPase"/>
</dbReference>
<comment type="similarity">
    <text evidence="2">Belongs to the ABC transporter superfamily.</text>
</comment>
<proteinExistence type="inferred from homology"/>
<evidence type="ECO:0000256" key="1">
    <source>
        <dbReference type="ARBA" id="ARBA00004202"/>
    </source>
</evidence>
<gene>
    <name evidence="10" type="ORF">IAB07_03515</name>
</gene>
<keyword evidence="3" id="KW-0813">Transport</keyword>
<dbReference type="PROSITE" id="PS50893">
    <property type="entry name" value="ABC_TRANSPORTER_2"/>
    <property type="match status" value="1"/>
</dbReference>
<dbReference type="PANTHER" id="PTHR43553">
    <property type="entry name" value="HEAVY METAL TRANSPORTER"/>
    <property type="match status" value="1"/>
</dbReference>
<dbReference type="EMBL" id="DVNJ01000018">
    <property type="protein sequence ID" value="HIU62821.1"/>
    <property type="molecule type" value="Genomic_DNA"/>
</dbReference>
<keyword evidence="5" id="KW-0547">Nucleotide-binding</keyword>
<dbReference type="Proteomes" id="UP000824145">
    <property type="component" value="Unassembled WGS sequence"/>
</dbReference>
<dbReference type="FunFam" id="3.40.50.300:FF:000224">
    <property type="entry name" value="Energy-coupling factor transporter ATP-binding protein EcfA"/>
    <property type="match status" value="1"/>
</dbReference>
<evidence type="ECO:0000313" key="10">
    <source>
        <dbReference type="EMBL" id="HIU62821.1"/>
    </source>
</evidence>
<keyword evidence="7" id="KW-1278">Translocase</keyword>
<protein>
    <submittedName>
        <fullName evidence="10">Energy-coupling factor transporter ATPase</fullName>
    </submittedName>
</protein>
<dbReference type="PROSITE" id="PS00211">
    <property type="entry name" value="ABC_TRANSPORTER_1"/>
    <property type="match status" value="1"/>
</dbReference>
<comment type="caution">
    <text evidence="10">The sequence shown here is derived from an EMBL/GenBank/DDBJ whole genome shotgun (WGS) entry which is preliminary data.</text>
</comment>